<dbReference type="OrthoDB" id="25954at2"/>
<gene>
    <name evidence="1" type="ORF">FNB15_07685</name>
</gene>
<reference evidence="1 2" key="1">
    <citation type="submission" date="2019-07" db="EMBL/GenBank/DDBJ databases">
        <title>Genome sequencing for Ferrovibrio sp. K5.</title>
        <authorList>
            <person name="Park S.-J."/>
        </authorList>
    </citation>
    <scope>NUCLEOTIDE SEQUENCE [LARGE SCALE GENOMIC DNA]</scope>
    <source>
        <strain evidence="1 2">K5</strain>
    </source>
</reference>
<name>A0A516H7E8_9PROT</name>
<proteinExistence type="predicted"/>
<evidence type="ECO:0000313" key="1">
    <source>
        <dbReference type="EMBL" id="QDO99678.1"/>
    </source>
</evidence>
<dbReference type="AlphaFoldDB" id="A0A516H7E8"/>
<dbReference type="GO" id="GO:0020037">
    <property type="term" value="F:heme binding"/>
    <property type="evidence" value="ECO:0007669"/>
    <property type="project" value="InterPro"/>
</dbReference>
<dbReference type="InterPro" id="IPR009050">
    <property type="entry name" value="Globin-like_sf"/>
</dbReference>
<evidence type="ECO:0000313" key="2">
    <source>
        <dbReference type="Proteomes" id="UP000317496"/>
    </source>
</evidence>
<dbReference type="GO" id="GO:0019825">
    <property type="term" value="F:oxygen binding"/>
    <property type="evidence" value="ECO:0007669"/>
    <property type="project" value="InterPro"/>
</dbReference>
<dbReference type="InterPro" id="IPR012292">
    <property type="entry name" value="Globin/Proto"/>
</dbReference>
<dbReference type="Gene3D" id="1.10.490.10">
    <property type="entry name" value="Globins"/>
    <property type="match status" value="1"/>
</dbReference>
<dbReference type="SUPFAM" id="SSF46458">
    <property type="entry name" value="Globin-like"/>
    <property type="match status" value="1"/>
</dbReference>
<keyword evidence="2" id="KW-1185">Reference proteome</keyword>
<dbReference type="CDD" id="cd08916">
    <property type="entry name" value="TrHb3_P"/>
    <property type="match status" value="1"/>
</dbReference>
<dbReference type="EMBL" id="CP041636">
    <property type="protein sequence ID" value="QDO99678.1"/>
    <property type="molecule type" value="Genomic_DNA"/>
</dbReference>
<organism evidence="1 2">
    <name type="scientific">Ferrovibrio terrae</name>
    <dbReference type="NCBI Taxonomy" id="2594003"/>
    <lineage>
        <taxon>Bacteria</taxon>
        <taxon>Pseudomonadati</taxon>
        <taxon>Pseudomonadota</taxon>
        <taxon>Alphaproteobacteria</taxon>
        <taxon>Rhodospirillales</taxon>
        <taxon>Rhodospirillaceae</taxon>
        <taxon>Ferrovibrio</taxon>
    </lineage>
</organism>
<accession>A0A516H7E8</accession>
<protein>
    <submittedName>
        <fullName evidence="1">Group III truncated hemoglobin</fullName>
    </submittedName>
</protein>
<sequence length="137" mass="15712">MVHRMVHGFYARIREDEVLGPIFNGAIEDRWDRHLANMVDFWSSVVLMTGRYSGRPMAAHLILDARRGEQGMPRLDQPHFDRWLELFRATAAEVCPPQAAALFVNRAEKIAQSFVHGIRFNRGEMPDWLGPVKSEPA</sequence>
<dbReference type="KEGG" id="fer:FNB15_07685"/>
<dbReference type="Proteomes" id="UP000317496">
    <property type="component" value="Chromosome"/>
</dbReference>